<dbReference type="Gene3D" id="1.25.40.10">
    <property type="entry name" value="Tetratricopeptide repeat domain"/>
    <property type="match status" value="2"/>
</dbReference>
<dbReference type="CDD" id="cd16343">
    <property type="entry name" value="LMWPTP"/>
    <property type="match status" value="1"/>
</dbReference>
<dbReference type="EMBL" id="BMVG01000023">
    <property type="protein sequence ID" value="GHE10342.1"/>
    <property type="molecule type" value="Genomic_DNA"/>
</dbReference>
<evidence type="ECO:0000313" key="6">
    <source>
        <dbReference type="Proteomes" id="UP000655443"/>
    </source>
</evidence>
<dbReference type="Gene3D" id="3.40.50.2300">
    <property type="match status" value="1"/>
</dbReference>
<dbReference type="RefSeq" id="WP_189957292.1">
    <property type="nucleotide sequence ID" value="NZ_BMVG01000023.1"/>
</dbReference>
<reference evidence="5" key="2">
    <citation type="submission" date="2020-09" db="EMBL/GenBank/DDBJ databases">
        <authorList>
            <person name="Sun Q."/>
            <person name="Ohkuma M."/>
        </authorList>
    </citation>
    <scope>NUCLEOTIDE SEQUENCE</scope>
    <source>
        <strain evidence="5">JCM 4714</strain>
    </source>
</reference>
<feature type="active site" description="Nucleophile" evidence="3">
    <location>
        <position position="13"/>
    </location>
</feature>
<protein>
    <recommendedName>
        <fullName evidence="4">Phosphotyrosine protein phosphatase I domain-containing protein</fullName>
    </recommendedName>
</protein>
<dbReference type="InterPro" id="IPR053137">
    <property type="entry name" value="NLR-like"/>
</dbReference>
<dbReference type="InterPro" id="IPR036196">
    <property type="entry name" value="Ptyr_pPase_sf"/>
</dbReference>
<feature type="active site" description="Proton donor" evidence="3">
    <location>
        <position position="138"/>
    </location>
</feature>
<comment type="caution">
    <text evidence="5">The sequence shown here is derived from an EMBL/GenBank/DDBJ whole genome shotgun (WGS) entry which is preliminary data.</text>
</comment>
<dbReference type="SMART" id="SM00226">
    <property type="entry name" value="LMWPc"/>
    <property type="match status" value="1"/>
</dbReference>
<organism evidence="5 6">
    <name type="scientific">Streptomyces alanosinicus</name>
    <dbReference type="NCBI Taxonomy" id="68171"/>
    <lineage>
        <taxon>Bacteria</taxon>
        <taxon>Bacillati</taxon>
        <taxon>Actinomycetota</taxon>
        <taxon>Actinomycetes</taxon>
        <taxon>Kitasatosporales</taxon>
        <taxon>Streptomycetaceae</taxon>
        <taxon>Streptomyces</taxon>
    </lineage>
</organism>
<dbReference type="SUPFAM" id="SSF52788">
    <property type="entry name" value="Phosphotyrosine protein phosphatases I"/>
    <property type="match status" value="1"/>
</dbReference>
<keyword evidence="2" id="KW-0378">Hydrolase</keyword>
<dbReference type="InterPro" id="IPR017867">
    <property type="entry name" value="Tyr_phospatase_low_mol_wt"/>
</dbReference>
<dbReference type="SUPFAM" id="SSF48452">
    <property type="entry name" value="TPR-like"/>
    <property type="match status" value="2"/>
</dbReference>
<gene>
    <name evidence="5" type="ORF">GCM10010339_66140</name>
</gene>
<proteinExistence type="inferred from homology"/>
<feature type="active site" description="Nucleophile" evidence="3">
    <location>
        <position position="7"/>
    </location>
</feature>
<dbReference type="Pfam" id="PF13374">
    <property type="entry name" value="TPR_10"/>
    <property type="match status" value="4"/>
</dbReference>
<comment type="similarity">
    <text evidence="1">Belongs to the low molecular weight phosphotyrosine protein phosphatase family.</text>
</comment>
<dbReference type="InterPro" id="IPR023485">
    <property type="entry name" value="Ptyr_pPase"/>
</dbReference>
<dbReference type="PANTHER" id="PTHR46082:SF6">
    <property type="entry name" value="AAA+ ATPASE DOMAIN-CONTAINING PROTEIN-RELATED"/>
    <property type="match status" value="1"/>
</dbReference>
<evidence type="ECO:0000256" key="2">
    <source>
        <dbReference type="ARBA" id="ARBA00022801"/>
    </source>
</evidence>
<evidence type="ECO:0000313" key="5">
    <source>
        <dbReference type="EMBL" id="GHE10342.1"/>
    </source>
</evidence>
<sequence length="503" mass="55760">MHISFICTGNICRSPMAALVFQERLRRAGIADRVSVTSAGVGTWHTGKRIDERAARVLSAHGYPVDHVASQLGERDLDADVFVAMDSHHVAVLKERLGVAKSRTADGGTPEADERIRLLRSFSPGCSERDGGADGVPDPYYGQEADFVEVLWMIEAAMPGLVEWVRSRLGDGPVEKSDPQKTDHPAFVSMVCDTQDLLAQRDEADRLGEQKSPALAATALGELLPVFERVYGPEHLETLTARDIHAHWLAEGGHFLTALHAFRAYLPDWERVAGPEHPGTLHCRQNISYWTGESGDFGLAVELSGELLPVRERALGPTHPDTLLTRHRLAYWIGEGGDPATALTQFRELLDIRIEHQGPEHPDTLTTRHEIARRTGEIGEAEEAAELFDELVPRRERALGPRHISMLTTRHEFAKWIGEAGAPDKALAMLHDLWPVRKEVQGAHHPRTLLTQHELGRWTAVTGDRNAALPIVQEVLRARDRVLGPNHPHTRLTRDLFAGLGTR</sequence>
<evidence type="ECO:0000256" key="3">
    <source>
        <dbReference type="PIRSR" id="PIRSR617867-1"/>
    </source>
</evidence>
<name>A0A919D5L1_9ACTN</name>
<reference evidence="5" key="1">
    <citation type="journal article" date="2014" name="Int. J. Syst. Evol. Microbiol.">
        <title>Complete genome sequence of Corynebacterium casei LMG S-19264T (=DSM 44701T), isolated from a smear-ripened cheese.</title>
        <authorList>
            <consortium name="US DOE Joint Genome Institute (JGI-PGF)"/>
            <person name="Walter F."/>
            <person name="Albersmeier A."/>
            <person name="Kalinowski J."/>
            <person name="Ruckert C."/>
        </authorList>
    </citation>
    <scope>NUCLEOTIDE SEQUENCE</scope>
    <source>
        <strain evidence="5">JCM 4714</strain>
    </source>
</reference>
<dbReference type="Pfam" id="PF01451">
    <property type="entry name" value="LMWPc"/>
    <property type="match status" value="1"/>
</dbReference>
<dbReference type="AlphaFoldDB" id="A0A919D5L1"/>
<evidence type="ECO:0000256" key="1">
    <source>
        <dbReference type="ARBA" id="ARBA00011063"/>
    </source>
</evidence>
<dbReference type="GO" id="GO:0004725">
    <property type="term" value="F:protein tyrosine phosphatase activity"/>
    <property type="evidence" value="ECO:0007669"/>
    <property type="project" value="InterPro"/>
</dbReference>
<dbReference type="Proteomes" id="UP000655443">
    <property type="component" value="Unassembled WGS sequence"/>
</dbReference>
<keyword evidence="6" id="KW-1185">Reference proteome</keyword>
<dbReference type="PANTHER" id="PTHR46082">
    <property type="entry name" value="ATP/GTP-BINDING PROTEIN-RELATED"/>
    <property type="match status" value="1"/>
</dbReference>
<feature type="domain" description="Phosphotyrosine protein phosphatase I" evidence="4">
    <location>
        <begin position="1"/>
        <end position="164"/>
    </location>
</feature>
<dbReference type="InterPro" id="IPR011990">
    <property type="entry name" value="TPR-like_helical_dom_sf"/>
</dbReference>
<dbReference type="PRINTS" id="PR00719">
    <property type="entry name" value="LMWPTPASE"/>
</dbReference>
<evidence type="ECO:0000259" key="4">
    <source>
        <dbReference type="SMART" id="SM00226"/>
    </source>
</evidence>
<accession>A0A919D5L1</accession>